<evidence type="ECO:0000313" key="3">
    <source>
        <dbReference type="Proteomes" id="UP000664534"/>
    </source>
</evidence>
<reference evidence="2" key="1">
    <citation type="submission" date="2021-03" db="EMBL/GenBank/DDBJ databases">
        <authorList>
            <person name="Tagirdzhanova G."/>
        </authorList>
    </citation>
    <scope>NUCLEOTIDE SEQUENCE</scope>
</reference>
<dbReference type="EMBL" id="CAJPDT010000040">
    <property type="protein sequence ID" value="CAF9925673.1"/>
    <property type="molecule type" value="Genomic_DNA"/>
</dbReference>
<dbReference type="AlphaFoldDB" id="A0A8H3INK2"/>
<evidence type="ECO:0000256" key="1">
    <source>
        <dbReference type="SAM" id="MobiDB-lite"/>
    </source>
</evidence>
<feature type="region of interest" description="Disordered" evidence="1">
    <location>
        <begin position="1"/>
        <end position="155"/>
    </location>
</feature>
<evidence type="ECO:0000313" key="2">
    <source>
        <dbReference type="EMBL" id="CAF9925673.1"/>
    </source>
</evidence>
<feature type="compositionally biased region" description="Low complexity" evidence="1">
    <location>
        <begin position="30"/>
        <end position="45"/>
    </location>
</feature>
<accession>A0A8H3INK2</accession>
<comment type="caution">
    <text evidence="2">The sequence shown here is derived from an EMBL/GenBank/DDBJ whole genome shotgun (WGS) entry which is preliminary data.</text>
</comment>
<feature type="compositionally biased region" description="Basic and acidic residues" evidence="1">
    <location>
        <begin position="46"/>
        <end position="62"/>
    </location>
</feature>
<protein>
    <submittedName>
        <fullName evidence="2">Uncharacterized protein</fullName>
    </submittedName>
</protein>
<gene>
    <name evidence="2" type="ORF">IMSHALPRED_006749</name>
</gene>
<keyword evidence="3" id="KW-1185">Reference proteome</keyword>
<dbReference type="Proteomes" id="UP000664534">
    <property type="component" value="Unassembled WGS sequence"/>
</dbReference>
<proteinExistence type="predicted"/>
<organism evidence="2 3">
    <name type="scientific">Imshaugia aleurites</name>
    <dbReference type="NCBI Taxonomy" id="172621"/>
    <lineage>
        <taxon>Eukaryota</taxon>
        <taxon>Fungi</taxon>
        <taxon>Dikarya</taxon>
        <taxon>Ascomycota</taxon>
        <taxon>Pezizomycotina</taxon>
        <taxon>Lecanoromycetes</taxon>
        <taxon>OSLEUM clade</taxon>
        <taxon>Lecanoromycetidae</taxon>
        <taxon>Lecanorales</taxon>
        <taxon>Lecanorineae</taxon>
        <taxon>Parmeliaceae</taxon>
        <taxon>Imshaugia</taxon>
    </lineage>
</organism>
<feature type="compositionally biased region" description="Acidic residues" evidence="1">
    <location>
        <begin position="94"/>
        <end position="107"/>
    </location>
</feature>
<dbReference type="OrthoDB" id="10364925at2759"/>
<name>A0A8H3INK2_9LECA</name>
<feature type="compositionally biased region" description="Basic and acidic residues" evidence="1">
    <location>
        <begin position="129"/>
        <end position="151"/>
    </location>
</feature>
<sequence length="245" mass="27012">MPTESTHHLRPRLPSQGSHWLSTVKPPQKASPLAAARAAVPAIARPPREAATKARKRVEEAYHFYPVEQDQDSDSDATSTRPSVPRPTPVPSDESSDSDAFVDDSESDCPRASNGILGKKRKRSASQTIDRDEERKNKAARLETGDGKPKEGATGYMVKSGNVMKRILLEKAGRAPREWESSQHLHIRRAGLSDMGPETGSSVSGGRDEVWTRMPDKFSWESIRGAARGPVDGNGYRVSRFYEHL</sequence>